<feature type="transmembrane region" description="Helical" evidence="14">
    <location>
        <begin position="443"/>
        <end position="459"/>
    </location>
</feature>
<organism evidence="15 16">
    <name type="scientific">Algoriphagus chordae</name>
    <dbReference type="NCBI Taxonomy" id="237019"/>
    <lineage>
        <taxon>Bacteria</taxon>
        <taxon>Pseudomonadati</taxon>
        <taxon>Bacteroidota</taxon>
        <taxon>Cytophagia</taxon>
        <taxon>Cytophagales</taxon>
        <taxon>Cyclobacteriaceae</taxon>
        <taxon>Algoriphagus</taxon>
    </lineage>
</organism>
<evidence type="ECO:0000256" key="4">
    <source>
        <dbReference type="ARBA" id="ARBA00022475"/>
    </source>
</evidence>
<dbReference type="GO" id="GO:0005886">
    <property type="term" value="C:plasma membrane"/>
    <property type="evidence" value="ECO:0007669"/>
    <property type="project" value="UniProtKB-SubCell"/>
</dbReference>
<keyword evidence="16" id="KW-1185">Reference proteome</keyword>
<keyword evidence="10 14" id="KW-0472">Membrane</keyword>
<dbReference type="GO" id="GO:0006814">
    <property type="term" value="P:sodium ion transport"/>
    <property type="evidence" value="ECO:0007669"/>
    <property type="project" value="UniProtKB-KW"/>
</dbReference>
<comment type="similarity">
    <text evidence="2 13">Belongs to the sodium:solute symporter (SSF) (TC 2.A.21) family.</text>
</comment>
<evidence type="ECO:0000256" key="8">
    <source>
        <dbReference type="ARBA" id="ARBA00023053"/>
    </source>
</evidence>
<feature type="transmembrane region" description="Helical" evidence="14">
    <location>
        <begin position="33"/>
        <end position="59"/>
    </location>
</feature>
<dbReference type="PANTHER" id="PTHR48086">
    <property type="entry name" value="SODIUM/PROLINE SYMPORTER-RELATED"/>
    <property type="match status" value="1"/>
</dbReference>
<sequence length="472" mass="51198">MIGWLIFFFSLFLAMLGYASYRSYSKERTSDDFIFAGSNIGTILGFLTFSAALFSAFTFMGMPDFFRTHGVGAWIFLALSDALMVFFLIWFGYALRKRATTNGYKGVAGLMKSCYGNSFAGYLVFASAFLFLIPYVAIQIRGISIFLDAAFPDMLPYWSWSALLVFIMLIYSEIGGLKAIVYSDAIQGVIMLTVIWIIGVTCLQMSGGLEAGLESVSATNPDLLTLPGPKGLFTSPFLIASAIAIVLIPVSQPQFTTRLVVMKNLKSVHRMAYAVGIFAMLVILPTAFIGLYGAIKYPDASTADFLTNALLFDQAVPVAALAVVGLFAACLSTTNAQIFALGTELRSLLSGTDKTNMRITKISILVFSLIVLVFSTYMSDELVLLARVSFTGTSMIAPVVLGAVIFSKPPKSLIILSTLALGTFILSLLEIVPGKIAGQPLDYLMYGVLFVVTAIIMITHSQTQKKQHATQS</sequence>
<proteinExistence type="inferred from homology"/>
<protein>
    <submittedName>
        <fullName evidence="15">SSS family solute:Na+ symporter</fullName>
    </submittedName>
</protein>
<feature type="transmembrane region" description="Helical" evidence="14">
    <location>
        <begin position="231"/>
        <end position="250"/>
    </location>
</feature>
<evidence type="ECO:0000313" key="15">
    <source>
        <dbReference type="EMBL" id="PZX51443.1"/>
    </source>
</evidence>
<dbReference type="CDD" id="cd10322">
    <property type="entry name" value="SLC5sbd"/>
    <property type="match status" value="1"/>
</dbReference>
<feature type="transmembrane region" description="Helical" evidence="14">
    <location>
        <begin position="114"/>
        <end position="137"/>
    </location>
</feature>
<keyword evidence="3" id="KW-0813">Transport</keyword>
<comment type="caution">
    <text evidence="15">The sequence shown here is derived from an EMBL/GenBank/DDBJ whole genome shotgun (WGS) entry which is preliminary data.</text>
</comment>
<keyword evidence="5 14" id="KW-0812">Transmembrane</keyword>
<keyword evidence="7 14" id="KW-1133">Transmembrane helix</keyword>
<evidence type="ECO:0000256" key="13">
    <source>
        <dbReference type="RuleBase" id="RU362091"/>
    </source>
</evidence>
<feature type="transmembrane region" description="Helical" evidence="14">
    <location>
        <begin position="413"/>
        <end position="431"/>
    </location>
</feature>
<feature type="transmembrane region" description="Helical" evidence="14">
    <location>
        <begin position="71"/>
        <end position="93"/>
    </location>
</feature>
<evidence type="ECO:0000256" key="12">
    <source>
        <dbReference type="ARBA" id="ARBA00033708"/>
    </source>
</evidence>
<dbReference type="PANTHER" id="PTHR48086:SF3">
    <property type="entry name" value="SODIUM_PROLINE SYMPORTER"/>
    <property type="match status" value="1"/>
</dbReference>
<evidence type="ECO:0000256" key="7">
    <source>
        <dbReference type="ARBA" id="ARBA00022989"/>
    </source>
</evidence>
<dbReference type="OrthoDB" id="9814523at2"/>
<dbReference type="GO" id="GO:0015293">
    <property type="term" value="F:symporter activity"/>
    <property type="evidence" value="ECO:0007669"/>
    <property type="project" value="UniProtKB-KW"/>
</dbReference>
<feature type="transmembrane region" description="Helical" evidence="14">
    <location>
        <begin position="271"/>
        <end position="295"/>
    </location>
</feature>
<comment type="subcellular location">
    <subcellularLocation>
        <location evidence="1">Cell membrane</location>
        <topology evidence="1">Multi-pass membrane protein</topology>
    </subcellularLocation>
</comment>
<dbReference type="Proteomes" id="UP000248882">
    <property type="component" value="Unassembled WGS sequence"/>
</dbReference>
<evidence type="ECO:0000256" key="6">
    <source>
        <dbReference type="ARBA" id="ARBA00022847"/>
    </source>
</evidence>
<feature type="transmembrane region" description="Helical" evidence="14">
    <location>
        <begin position="6"/>
        <end position="21"/>
    </location>
</feature>
<evidence type="ECO:0000256" key="3">
    <source>
        <dbReference type="ARBA" id="ARBA00022448"/>
    </source>
</evidence>
<evidence type="ECO:0000256" key="14">
    <source>
        <dbReference type="SAM" id="Phobius"/>
    </source>
</evidence>
<feature type="transmembrane region" description="Helical" evidence="14">
    <location>
        <begin position="189"/>
        <end position="211"/>
    </location>
</feature>
<gene>
    <name evidence="15" type="ORF">LV85_02387</name>
</gene>
<evidence type="ECO:0000256" key="9">
    <source>
        <dbReference type="ARBA" id="ARBA00023065"/>
    </source>
</evidence>
<dbReference type="RefSeq" id="WP_111319624.1">
    <property type="nucleotide sequence ID" value="NZ_QKZT01000009.1"/>
</dbReference>
<keyword evidence="6" id="KW-0769">Symport</keyword>
<reference evidence="15 16" key="1">
    <citation type="submission" date="2018-06" db="EMBL/GenBank/DDBJ databases">
        <title>Genomic Encyclopedia of Archaeal and Bacterial Type Strains, Phase II (KMG-II): from individual species to whole genera.</title>
        <authorList>
            <person name="Goeker M."/>
        </authorList>
    </citation>
    <scope>NUCLEOTIDE SEQUENCE [LARGE SCALE GENOMIC DNA]</scope>
    <source>
        <strain evidence="15 16">DSM 19830</strain>
    </source>
</reference>
<dbReference type="AlphaFoldDB" id="A0A2W7QS95"/>
<evidence type="ECO:0000256" key="10">
    <source>
        <dbReference type="ARBA" id="ARBA00023136"/>
    </source>
</evidence>
<feature type="transmembrane region" description="Helical" evidence="14">
    <location>
        <begin position="362"/>
        <end position="378"/>
    </location>
</feature>
<evidence type="ECO:0000256" key="11">
    <source>
        <dbReference type="ARBA" id="ARBA00023201"/>
    </source>
</evidence>
<feature type="transmembrane region" description="Helical" evidence="14">
    <location>
        <begin position="157"/>
        <end position="177"/>
    </location>
</feature>
<dbReference type="Pfam" id="PF00474">
    <property type="entry name" value="SSF"/>
    <property type="match status" value="1"/>
</dbReference>
<dbReference type="InterPro" id="IPR038377">
    <property type="entry name" value="Na/Glc_symporter_sf"/>
</dbReference>
<accession>A0A2W7QS95</accession>
<keyword evidence="4" id="KW-1003">Cell membrane</keyword>
<dbReference type="Gene3D" id="1.20.1730.10">
    <property type="entry name" value="Sodium/glucose cotransporter"/>
    <property type="match status" value="1"/>
</dbReference>
<dbReference type="EMBL" id="QKZT01000009">
    <property type="protein sequence ID" value="PZX51443.1"/>
    <property type="molecule type" value="Genomic_DNA"/>
</dbReference>
<dbReference type="InterPro" id="IPR001734">
    <property type="entry name" value="Na/solute_symporter"/>
</dbReference>
<keyword evidence="11" id="KW-0739">Sodium transport</keyword>
<keyword evidence="8" id="KW-0915">Sodium</keyword>
<comment type="catalytic activity">
    <reaction evidence="12">
        <text>L-proline(in) + Na(+)(in) = L-proline(out) + Na(+)(out)</text>
        <dbReference type="Rhea" id="RHEA:28967"/>
        <dbReference type="ChEBI" id="CHEBI:29101"/>
        <dbReference type="ChEBI" id="CHEBI:60039"/>
    </reaction>
</comment>
<evidence type="ECO:0000313" key="16">
    <source>
        <dbReference type="Proteomes" id="UP000248882"/>
    </source>
</evidence>
<evidence type="ECO:0000256" key="1">
    <source>
        <dbReference type="ARBA" id="ARBA00004651"/>
    </source>
</evidence>
<feature type="transmembrane region" description="Helical" evidence="14">
    <location>
        <begin position="315"/>
        <end position="341"/>
    </location>
</feature>
<evidence type="ECO:0000256" key="5">
    <source>
        <dbReference type="ARBA" id="ARBA00022692"/>
    </source>
</evidence>
<feature type="transmembrane region" description="Helical" evidence="14">
    <location>
        <begin position="384"/>
        <end position="406"/>
    </location>
</feature>
<keyword evidence="9" id="KW-0406">Ion transport</keyword>
<dbReference type="PROSITE" id="PS50283">
    <property type="entry name" value="NA_SOLUT_SYMP_3"/>
    <property type="match status" value="1"/>
</dbReference>
<dbReference type="InterPro" id="IPR050277">
    <property type="entry name" value="Sodium:Solute_Symporter"/>
</dbReference>
<name>A0A2W7QS95_9BACT</name>
<evidence type="ECO:0000256" key="2">
    <source>
        <dbReference type="ARBA" id="ARBA00006434"/>
    </source>
</evidence>